<evidence type="ECO:0000256" key="1">
    <source>
        <dbReference type="ARBA" id="ARBA00022676"/>
    </source>
</evidence>
<dbReference type="Proteomes" id="UP000236416">
    <property type="component" value="Unassembled WGS sequence"/>
</dbReference>
<keyword evidence="4" id="KW-1185">Reference proteome</keyword>
<keyword evidence="1" id="KW-0328">Glycosyltransferase</keyword>
<dbReference type="CDD" id="cd03789">
    <property type="entry name" value="GT9_LPS_heptosyltransferase"/>
    <property type="match status" value="1"/>
</dbReference>
<dbReference type="InterPro" id="IPR002201">
    <property type="entry name" value="Glyco_trans_9"/>
</dbReference>
<dbReference type="GO" id="GO:0009244">
    <property type="term" value="P:lipopolysaccharide core region biosynthetic process"/>
    <property type="evidence" value="ECO:0007669"/>
    <property type="project" value="TreeGrafter"/>
</dbReference>
<evidence type="ECO:0000313" key="4">
    <source>
        <dbReference type="Proteomes" id="UP000236416"/>
    </source>
</evidence>
<sequence>MRPGRFPGRLLIFAALLCRLPWQWLRRKPRSDAVSRVLILHQFLLGDALMATSLLAKARERFPEAEIVLACPPGQAALYDSRPYGIQTFPWHLRDFASIRRLLAEPRFDIVYLMGENRLSFLARAIGARWIVGFAGETPTYKNWLVDEAIPYADQPEAWTDTAARLVDGPDPRPFRLEDWPLGTVTTPTLPERYVVLHVGASSATRFWPAASWRQVADEVRCQGATVVWSCGPGEQYLLDEVGPQENELTMAGNLSLPQLRAVLASALACVCPDTGIAHLAKVAGCPLIMLFGPGSEILFGASRFFAGQACLGVGPALFPCRNQRSVHYREVDWALRCFRQAGDAVGCCAMPQCMDAILAAEVRAALINVIRNWK</sequence>
<name>A0A2K4MJX1_9NEIS</name>
<dbReference type="PANTHER" id="PTHR30160">
    <property type="entry name" value="TETRAACYLDISACCHARIDE 4'-KINASE-RELATED"/>
    <property type="match status" value="1"/>
</dbReference>
<evidence type="ECO:0000313" key="3">
    <source>
        <dbReference type="EMBL" id="POA97386.1"/>
    </source>
</evidence>
<dbReference type="InterPro" id="IPR051199">
    <property type="entry name" value="LPS_LOS_Heptosyltrfase"/>
</dbReference>
<organism evidence="3 4">
    <name type="scientific">Chromobacterium sinusclupearum</name>
    <dbReference type="NCBI Taxonomy" id="2077146"/>
    <lineage>
        <taxon>Bacteria</taxon>
        <taxon>Pseudomonadati</taxon>
        <taxon>Pseudomonadota</taxon>
        <taxon>Betaproteobacteria</taxon>
        <taxon>Neisseriales</taxon>
        <taxon>Chromobacteriaceae</taxon>
        <taxon>Chromobacterium</taxon>
    </lineage>
</organism>
<keyword evidence="2 3" id="KW-0808">Transferase</keyword>
<accession>A0A2K4MJX1</accession>
<proteinExistence type="predicted"/>
<dbReference type="GO" id="GO:0008713">
    <property type="term" value="F:ADP-heptose-lipopolysaccharide heptosyltransferase activity"/>
    <property type="evidence" value="ECO:0007669"/>
    <property type="project" value="TreeGrafter"/>
</dbReference>
<dbReference type="PANTHER" id="PTHR30160:SF1">
    <property type="entry name" value="LIPOPOLYSACCHARIDE 1,2-N-ACETYLGLUCOSAMINETRANSFERASE-RELATED"/>
    <property type="match status" value="1"/>
</dbReference>
<protein>
    <submittedName>
        <fullName evidence="3">Heptosyltransferase</fullName>
    </submittedName>
</protein>
<gene>
    <name evidence="3" type="ORF">C2134_16265</name>
</gene>
<dbReference type="SUPFAM" id="SSF53756">
    <property type="entry name" value="UDP-Glycosyltransferase/glycogen phosphorylase"/>
    <property type="match status" value="1"/>
</dbReference>
<dbReference type="Gene3D" id="3.40.50.2000">
    <property type="entry name" value="Glycogen Phosphorylase B"/>
    <property type="match status" value="2"/>
</dbReference>
<comment type="caution">
    <text evidence="3">The sequence shown here is derived from an EMBL/GenBank/DDBJ whole genome shotgun (WGS) entry which is preliminary data.</text>
</comment>
<reference evidence="3 4" key="1">
    <citation type="submission" date="2018-01" db="EMBL/GenBank/DDBJ databases">
        <title>Genomic Sequence of Chromobacterium MWU13-2610 from wild cranberry bogs within the Cape Cod National Seashore.</title>
        <authorList>
            <person name="O'Hara-Hanley K."/>
            <person name="Soby S."/>
            <person name="Harrison A."/>
        </authorList>
    </citation>
    <scope>NUCLEOTIDE SEQUENCE [LARGE SCALE GENOMIC DNA]</scope>
    <source>
        <strain evidence="3 4">MWU13-2610</strain>
    </source>
</reference>
<evidence type="ECO:0000256" key="2">
    <source>
        <dbReference type="ARBA" id="ARBA00022679"/>
    </source>
</evidence>
<dbReference type="EMBL" id="PPTF01000073">
    <property type="protein sequence ID" value="POA97386.1"/>
    <property type="molecule type" value="Genomic_DNA"/>
</dbReference>
<dbReference type="GO" id="GO:0005829">
    <property type="term" value="C:cytosol"/>
    <property type="evidence" value="ECO:0007669"/>
    <property type="project" value="TreeGrafter"/>
</dbReference>
<dbReference type="AlphaFoldDB" id="A0A2K4MJX1"/>
<dbReference type="Pfam" id="PF01075">
    <property type="entry name" value="Glyco_transf_9"/>
    <property type="match status" value="1"/>
</dbReference>